<dbReference type="AlphaFoldDB" id="A0A0A9EQ81"/>
<sequence length="24" mass="2879">MAKERCKAQQCCAKKKVIKLIYFF</sequence>
<proteinExistence type="predicted"/>
<name>A0A0A9EQ81_ARUDO</name>
<evidence type="ECO:0000313" key="1">
    <source>
        <dbReference type="EMBL" id="JAE01124.1"/>
    </source>
</evidence>
<organism evidence="1">
    <name type="scientific">Arundo donax</name>
    <name type="common">Giant reed</name>
    <name type="synonym">Donax arundinaceus</name>
    <dbReference type="NCBI Taxonomy" id="35708"/>
    <lineage>
        <taxon>Eukaryota</taxon>
        <taxon>Viridiplantae</taxon>
        <taxon>Streptophyta</taxon>
        <taxon>Embryophyta</taxon>
        <taxon>Tracheophyta</taxon>
        <taxon>Spermatophyta</taxon>
        <taxon>Magnoliopsida</taxon>
        <taxon>Liliopsida</taxon>
        <taxon>Poales</taxon>
        <taxon>Poaceae</taxon>
        <taxon>PACMAD clade</taxon>
        <taxon>Arundinoideae</taxon>
        <taxon>Arundineae</taxon>
        <taxon>Arundo</taxon>
    </lineage>
</organism>
<reference evidence="1" key="1">
    <citation type="submission" date="2014-09" db="EMBL/GenBank/DDBJ databases">
        <authorList>
            <person name="Magalhaes I.L.F."/>
            <person name="Oliveira U."/>
            <person name="Santos F.R."/>
            <person name="Vidigal T.H.D.A."/>
            <person name="Brescovit A.D."/>
            <person name="Santos A.J."/>
        </authorList>
    </citation>
    <scope>NUCLEOTIDE SEQUENCE</scope>
    <source>
        <tissue evidence="1">Shoot tissue taken approximately 20 cm above the soil surface</tissue>
    </source>
</reference>
<dbReference type="EMBL" id="GBRH01196772">
    <property type="protein sequence ID" value="JAE01124.1"/>
    <property type="molecule type" value="Transcribed_RNA"/>
</dbReference>
<reference evidence="1" key="2">
    <citation type="journal article" date="2015" name="Data Brief">
        <title>Shoot transcriptome of the giant reed, Arundo donax.</title>
        <authorList>
            <person name="Barrero R.A."/>
            <person name="Guerrero F.D."/>
            <person name="Moolhuijzen P."/>
            <person name="Goolsby J.A."/>
            <person name="Tidwell J."/>
            <person name="Bellgard S.E."/>
            <person name="Bellgard M.I."/>
        </authorList>
    </citation>
    <scope>NUCLEOTIDE SEQUENCE</scope>
    <source>
        <tissue evidence="1">Shoot tissue taken approximately 20 cm above the soil surface</tissue>
    </source>
</reference>
<accession>A0A0A9EQ81</accession>
<protein>
    <submittedName>
        <fullName evidence="1">Uncharacterized protein</fullName>
    </submittedName>
</protein>